<dbReference type="EMBL" id="JBCEZU010000067">
    <property type="protein sequence ID" value="KAK9533587.1"/>
    <property type="molecule type" value="Genomic_DNA"/>
</dbReference>
<gene>
    <name evidence="2" type="ORF">VZT92_008696</name>
</gene>
<name>A0AAW1FG28_ZOAVI</name>
<reference evidence="2 3" key="1">
    <citation type="journal article" date="2024" name="Genome Biol. Evol.">
        <title>Chromosome-level genome assembly of the viviparous eelpout Zoarces viviparus.</title>
        <authorList>
            <person name="Fuhrmann N."/>
            <person name="Brasseur M.V."/>
            <person name="Bakowski C.E."/>
            <person name="Podsiadlowski L."/>
            <person name="Prost S."/>
            <person name="Krehenwinkel H."/>
            <person name="Mayer C."/>
        </authorList>
    </citation>
    <scope>NUCLEOTIDE SEQUENCE [LARGE SCALE GENOMIC DNA]</scope>
    <source>
        <strain evidence="2">NO-MEL_2022_Ind0_liver</strain>
    </source>
</reference>
<evidence type="ECO:0000313" key="3">
    <source>
        <dbReference type="Proteomes" id="UP001488805"/>
    </source>
</evidence>
<protein>
    <submittedName>
        <fullName evidence="2">Uncharacterized protein</fullName>
    </submittedName>
</protein>
<evidence type="ECO:0000313" key="2">
    <source>
        <dbReference type="EMBL" id="KAK9533587.1"/>
    </source>
</evidence>
<proteinExistence type="predicted"/>
<accession>A0AAW1FG28</accession>
<feature type="compositionally biased region" description="Polar residues" evidence="1">
    <location>
        <begin position="61"/>
        <end position="71"/>
    </location>
</feature>
<feature type="region of interest" description="Disordered" evidence="1">
    <location>
        <begin position="1"/>
        <end position="71"/>
    </location>
</feature>
<comment type="caution">
    <text evidence="2">The sequence shown here is derived from an EMBL/GenBank/DDBJ whole genome shotgun (WGS) entry which is preliminary data.</text>
</comment>
<sequence>MVISDAPVGADLSGGPQAMWPDKPLAPESALVGRTQLAPDRPPLSRAQPPHHSKNPLAAATLTSPPGATATFYRSNTQPGIHFWESGDHAEILHSPTKATEIHAEVCMPPRVFDVCSRRAKWK</sequence>
<dbReference type="AlphaFoldDB" id="A0AAW1FG28"/>
<keyword evidence="3" id="KW-1185">Reference proteome</keyword>
<evidence type="ECO:0000256" key="1">
    <source>
        <dbReference type="SAM" id="MobiDB-lite"/>
    </source>
</evidence>
<organism evidence="2 3">
    <name type="scientific">Zoarces viviparus</name>
    <name type="common">Viviparous eelpout</name>
    <name type="synonym">Blennius viviparus</name>
    <dbReference type="NCBI Taxonomy" id="48416"/>
    <lineage>
        <taxon>Eukaryota</taxon>
        <taxon>Metazoa</taxon>
        <taxon>Chordata</taxon>
        <taxon>Craniata</taxon>
        <taxon>Vertebrata</taxon>
        <taxon>Euteleostomi</taxon>
        <taxon>Actinopterygii</taxon>
        <taxon>Neopterygii</taxon>
        <taxon>Teleostei</taxon>
        <taxon>Neoteleostei</taxon>
        <taxon>Acanthomorphata</taxon>
        <taxon>Eupercaria</taxon>
        <taxon>Perciformes</taxon>
        <taxon>Cottioidei</taxon>
        <taxon>Zoarcales</taxon>
        <taxon>Zoarcidae</taxon>
        <taxon>Zoarcinae</taxon>
        <taxon>Zoarces</taxon>
    </lineage>
</organism>
<dbReference type="Proteomes" id="UP001488805">
    <property type="component" value="Unassembled WGS sequence"/>
</dbReference>